<accession>A0A8S5TER6</accession>
<protein>
    <submittedName>
        <fullName evidence="1">Methylamine dehydrogenase heavy chain</fullName>
    </submittedName>
</protein>
<reference evidence="1" key="1">
    <citation type="journal article" date="2021" name="Proc. Natl. Acad. Sci. U.S.A.">
        <title>A Catalog of Tens of Thousands of Viruses from Human Metagenomes Reveals Hidden Associations with Chronic Diseases.</title>
        <authorList>
            <person name="Tisza M.J."/>
            <person name="Buck C.B."/>
        </authorList>
    </citation>
    <scope>NUCLEOTIDE SEQUENCE</scope>
    <source>
        <strain evidence="1">Ct1yA16</strain>
    </source>
</reference>
<dbReference type="EMBL" id="BK032816">
    <property type="protein sequence ID" value="DAF61758.1"/>
    <property type="molecule type" value="Genomic_DNA"/>
</dbReference>
<organism evidence="1">
    <name type="scientific">Siphoviridae sp. ct1yA16</name>
    <dbReference type="NCBI Taxonomy" id="2827767"/>
    <lineage>
        <taxon>Viruses</taxon>
        <taxon>Duplodnaviria</taxon>
        <taxon>Heunggongvirae</taxon>
        <taxon>Uroviricota</taxon>
        <taxon>Caudoviricetes</taxon>
    </lineage>
</organism>
<sequence>MIEIEDKTIKLSRGDAATIKLTIPNYEFKIGDKIKFRVFEKKDYNNILMDKEVVVDKATNEVDICILEKDSTIGETINKPQTYWYEISLNENQTIIGYDENGPAELILYPAQIGKEGV</sequence>
<evidence type="ECO:0000313" key="1">
    <source>
        <dbReference type="EMBL" id="DAF61758.1"/>
    </source>
</evidence>
<proteinExistence type="predicted"/>
<name>A0A8S5TER6_9CAUD</name>